<dbReference type="InterPro" id="IPR007838">
    <property type="entry name" value="Cell_div_ZapA-like"/>
</dbReference>
<comment type="subunit">
    <text evidence="8">Homodimer. Interacts with FtsZ.</text>
</comment>
<keyword evidence="4 11" id="KW-0132">Cell division</keyword>
<evidence type="ECO:0000256" key="2">
    <source>
        <dbReference type="ARBA" id="ARBA00015195"/>
    </source>
</evidence>
<dbReference type="SUPFAM" id="SSF90257">
    <property type="entry name" value="Myosin rod fragments"/>
    <property type="match status" value="1"/>
</dbReference>
<feature type="coiled-coil region" evidence="10">
    <location>
        <begin position="70"/>
        <end position="132"/>
    </location>
</feature>
<dbReference type="GO" id="GO:0030428">
    <property type="term" value="C:cell septum"/>
    <property type="evidence" value="ECO:0007669"/>
    <property type="project" value="TreeGrafter"/>
</dbReference>
<dbReference type="GO" id="GO:0000917">
    <property type="term" value="P:division septum assembly"/>
    <property type="evidence" value="ECO:0007669"/>
    <property type="project" value="UniProtKB-KW"/>
</dbReference>
<dbReference type="PANTHER" id="PTHR34981:SF1">
    <property type="entry name" value="CELL DIVISION PROTEIN ZAPA"/>
    <property type="match status" value="1"/>
</dbReference>
<proteinExistence type="predicted"/>
<evidence type="ECO:0000256" key="1">
    <source>
        <dbReference type="ARBA" id="ARBA00004496"/>
    </source>
</evidence>
<dbReference type="Pfam" id="PF05164">
    <property type="entry name" value="ZapA"/>
    <property type="match status" value="1"/>
</dbReference>
<comment type="function">
    <text evidence="7">Activator of cell division through the inhibition of FtsZ GTPase activity, therefore promoting FtsZ assembly into bundles of protofilaments necessary for the formation of the division Z ring. It is recruited early at mid-cell but it is not essential for cell division.</text>
</comment>
<dbReference type="InterPro" id="IPR036192">
    <property type="entry name" value="Cell_div_ZapA-like_sf"/>
</dbReference>
<evidence type="ECO:0000313" key="12">
    <source>
        <dbReference type="Proteomes" id="UP000774000"/>
    </source>
</evidence>
<keyword evidence="6" id="KW-0131">Cell cycle</keyword>
<comment type="caution">
    <text evidence="11">The sequence shown here is derived from an EMBL/GenBank/DDBJ whole genome shotgun (WGS) entry which is preliminary data.</text>
</comment>
<evidence type="ECO:0000256" key="10">
    <source>
        <dbReference type="SAM" id="Coils"/>
    </source>
</evidence>
<dbReference type="GO" id="GO:0005829">
    <property type="term" value="C:cytosol"/>
    <property type="evidence" value="ECO:0007669"/>
    <property type="project" value="TreeGrafter"/>
</dbReference>
<evidence type="ECO:0000256" key="4">
    <source>
        <dbReference type="ARBA" id="ARBA00022618"/>
    </source>
</evidence>
<dbReference type="EMBL" id="JAFBDQ010000005">
    <property type="protein sequence ID" value="MBM7556533.1"/>
    <property type="molecule type" value="Genomic_DNA"/>
</dbReference>
<dbReference type="AlphaFoldDB" id="A0A938XS96"/>
<gene>
    <name evidence="11" type="ORF">JOC47_001376</name>
</gene>
<evidence type="ECO:0000256" key="9">
    <source>
        <dbReference type="ARBA" id="ARBA00033158"/>
    </source>
</evidence>
<dbReference type="GO" id="GO:0032153">
    <property type="term" value="C:cell division site"/>
    <property type="evidence" value="ECO:0007669"/>
    <property type="project" value="TreeGrafter"/>
</dbReference>
<dbReference type="SUPFAM" id="SSF102829">
    <property type="entry name" value="Cell division protein ZapA-like"/>
    <property type="match status" value="1"/>
</dbReference>
<evidence type="ECO:0000256" key="7">
    <source>
        <dbReference type="ARBA" id="ARBA00024910"/>
    </source>
</evidence>
<accession>A0A938XS96</accession>
<evidence type="ECO:0000256" key="3">
    <source>
        <dbReference type="ARBA" id="ARBA00022490"/>
    </source>
</evidence>
<dbReference type="Proteomes" id="UP000774000">
    <property type="component" value="Unassembled WGS sequence"/>
</dbReference>
<comment type="subcellular location">
    <subcellularLocation>
        <location evidence="1">Cytoplasm</location>
    </subcellularLocation>
</comment>
<dbReference type="GO" id="GO:0043093">
    <property type="term" value="P:FtsZ-dependent cytokinesis"/>
    <property type="evidence" value="ECO:0007669"/>
    <property type="project" value="TreeGrafter"/>
</dbReference>
<keyword evidence="12" id="KW-1185">Reference proteome</keyword>
<keyword evidence="3" id="KW-0963">Cytoplasm</keyword>
<dbReference type="GO" id="GO:0000921">
    <property type="term" value="P:septin ring assembly"/>
    <property type="evidence" value="ECO:0007669"/>
    <property type="project" value="TreeGrafter"/>
</dbReference>
<dbReference type="RefSeq" id="WP_204701304.1">
    <property type="nucleotide sequence ID" value="NZ_JAFBDQ010000005.1"/>
</dbReference>
<keyword evidence="10" id="KW-0175">Coiled coil</keyword>
<reference evidence="11" key="1">
    <citation type="submission" date="2021-01" db="EMBL/GenBank/DDBJ databases">
        <title>Genomic Encyclopedia of Type Strains, Phase IV (KMG-IV): sequencing the most valuable type-strain genomes for metagenomic binning, comparative biology and taxonomic classification.</title>
        <authorList>
            <person name="Goeker M."/>
        </authorList>
    </citation>
    <scope>NUCLEOTIDE SEQUENCE</scope>
    <source>
        <strain evidence="11">DSM 23230</strain>
    </source>
</reference>
<sequence length="141" mass="16526">MSKNKSVNKQKDKNCKGKAKVKILGEYYTIKSDESEEYINNIASFIDQHLSEIKSNSSTMPRNRLFLLGLMNLADDLYNMQDKIQNLKQEIKGLEDRNKKLDNKNSELKTKYEKLKSDYQEMEDEYNQFLDLIEEKGGLDD</sequence>
<dbReference type="InterPro" id="IPR053712">
    <property type="entry name" value="Bac_CellDiv_Activator"/>
</dbReference>
<dbReference type="Gene3D" id="6.10.250.790">
    <property type="match status" value="1"/>
</dbReference>
<evidence type="ECO:0000256" key="6">
    <source>
        <dbReference type="ARBA" id="ARBA00023306"/>
    </source>
</evidence>
<organism evidence="11 12">
    <name type="scientific">Halanaerobacter jeridensis</name>
    <dbReference type="NCBI Taxonomy" id="706427"/>
    <lineage>
        <taxon>Bacteria</taxon>
        <taxon>Bacillati</taxon>
        <taxon>Bacillota</taxon>
        <taxon>Clostridia</taxon>
        <taxon>Halanaerobiales</taxon>
        <taxon>Halobacteroidaceae</taxon>
        <taxon>Halanaerobacter</taxon>
    </lineage>
</organism>
<keyword evidence="5" id="KW-0717">Septation</keyword>
<name>A0A938XS96_9FIRM</name>
<evidence type="ECO:0000313" key="11">
    <source>
        <dbReference type="EMBL" id="MBM7556533.1"/>
    </source>
</evidence>
<protein>
    <recommendedName>
        <fullName evidence="2">Cell division protein ZapA</fullName>
    </recommendedName>
    <alternativeName>
        <fullName evidence="9">Z ring-associated protein ZapA</fullName>
    </alternativeName>
</protein>
<dbReference type="PANTHER" id="PTHR34981">
    <property type="entry name" value="CELL DIVISION PROTEIN ZAPA"/>
    <property type="match status" value="1"/>
</dbReference>
<evidence type="ECO:0000256" key="5">
    <source>
        <dbReference type="ARBA" id="ARBA00023210"/>
    </source>
</evidence>
<evidence type="ECO:0000256" key="8">
    <source>
        <dbReference type="ARBA" id="ARBA00026068"/>
    </source>
</evidence>